<protein>
    <submittedName>
        <fullName evidence="1">Uncharacterized protein</fullName>
    </submittedName>
</protein>
<organism evidence="1 2">
    <name type="scientific">Candidatus Komeilibacteria bacterium CG11_big_fil_rev_8_21_14_0_20_36_20</name>
    <dbReference type="NCBI Taxonomy" id="1974477"/>
    <lineage>
        <taxon>Bacteria</taxon>
        <taxon>Candidatus Komeiliibacteriota</taxon>
    </lineage>
</organism>
<comment type="caution">
    <text evidence="1">The sequence shown here is derived from an EMBL/GenBank/DDBJ whole genome shotgun (WGS) entry which is preliminary data.</text>
</comment>
<proteinExistence type="predicted"/>
<accession>A0A2H0NFA7</accession>
<evidence type="ECO:0000313" key="1">
    <source>
        <dbReference type="EMBL" id="PIR06766.1"/>
    </source>
</evidence>
<name>A0A2H0NFA7_9BACT</name>
<evidence type="ECO:0000313" key="2">
    <source>
        <dbReference type="Proteomes" id="UP000230564"/>
    </source>
</evidence>
<dbReference type="Proteomes" id="UP000230564">
    <property type="component" value="Unassembled WGS sequence"/>
</dbReference>
<reference evidence="1 2" key="1">
    <citation type="submission" date="2017-09" db="EMBL/GenBank/DDBJ databases">
        <title>Depth-based differentiation of microbial function through sediment-hosted aquifers and enrichment of novel symbionts in the deep terrestrial subsurface.</title>
        <authorList>
            <person name="Probst A.J."/>
            <person name="Ladd B."/>
            <person name="Jarett J.K."/>
            <person name="Geller-Mcgrath D.E."/>
            <person name="Sieber C.M."/>
            <person name="Emerson J.B."/>
            <person name="Anantharaman K."/>
            <person name="Thomas B.C."/>
            <person name="Malmstrom R."/>
            <person name="Stieglmeier M."/>
            <person name="Klingl A."/>
            <person name="Woyke T."/>
            <person name="Ryan C.M."/>
            <person name="Banfield J.F."/>
        </authorList>
    </citation>
    <scope>NUCLEOTIDE SEQUENCE [LARGE SCALE GENOMIC DNA]</scope>
    <source>
        <strain evidence="1">CG11_big_fil_rev_8_21_14_0_20_36_20</strain>
    </source>
</reference>
<gene>
    <name evidence="1" type="ORF">COV55_02220</name>
</gene>
<dbReference type="AlphaFoldDB" id="A0A2H0NFA7"/>
<dbReference type="EMBL" id="PCWQ01000009">
    <property type="protein sequence ID" value="PIR06766.1"/>
    <property type="molecule type" value="Genomic_DNA"/>
</dbReference>
<sequence>MTQYINPHQQKLIVEKLYRSTDSITSLDKFNEQYEGKIGRLGERTLTLGDFARLMKQTAFSDYDIERFTKEITGLDLDLADY</sequence>